<keyword evidence="2" id="KW-0472">Membrane</keyword>
<name>A0AA88H8C7_ARTSF</name>
<feature type="domain" description="Reverse transcriptase" evidence="3">
    <location>
        <begin position="219"/>
        <end position="289"/>
    </location>
</feature>
<dbReference type="PANTHER" id="PTHR33064:SF37">
    <property type="entry name" value="RIBONUCLEASE H"/>
    <property type="match status" value="1"/>
</dbReference>
<accession>A0AA88H8C7</accession>
<dbReference type="GO" id="GO:0071897">
    <property type="term" value="P:DNA biosynthetic process"/>
    <property type="evidence" value="ECO:0007669"/>
    <property type="project" value="UniProtKB-ARBA"/>
</dbReference>
<evidence type="ECO:0000259" key="3">
    <source>
        <dbReference type="Pfam" id="PF00078"/>
    </source>
</evidence>
<dbReference type="AlphaFoldDB" id="A0AA88H8C7"/>
<dbReference type="Proteomes" id="UP001187531">
    <property type="component" value="Unassembled WGS sequence"/>
</dbReference>
<organism evidence="4 5">
    <name type="scientific">Artemia franciscana</name>
    <name type="common">Brine shrimp</name>
    <name type="synonym">Artemia sanfranciscana</name>
    <dbReference type="NCBI Taxonomy" id="6661"/>
    <lineage>
        <taxon>Eukaryota</taxon>
        <taxon>Metazoa</taxon>
        <taxon>Ecdysozoa</taxon>
        <taxon>Arthropoda</taxon>
        <taxon>Crustacea</taxon>
        <taxon>Branchiopoda</taxon>
        <taxon>Anostraca</taxon>
        <taxon>Artemiidae</taxon>
        <taxon>Artemia</taxon>
    </lineage>
</organism>
<evidence type="ECO:0000313" key="4">
    <source>
        <dbReference type="EMBL" id="KAK2702621.1"/>
    </source>
</evidence>
<dbReference type="FunFam" id="3.30.70.270:FF:000003">
    <property type="entry name" value="Transposon Ty3-G Gag-Pol polyprotein"/>
    <property type="match status" value="1"/>
</dbReference>
<evidence type="ECO:0000256" key="1">
    <source>
        <dbReference type="SAM" id="MobiDB-lite"/>
    </source>
</evidence>
<dbReference type="Gene3D" id="3.30.70.270">
    <property type="match status" value="1"/>
</dbReference>
<dbReference type="InterPro" id="IPR000477">
    <property type="entry name" value="RT_dom"/>
</dbReference>
<gene>
    <name evidence="4" type="ORF">QYM36_018775</name>
</gene>
<sequence>MNTIRVRQPYHYDSLARPSIPQTPPLDEEAEDPGPQTFPPVEPTYSRYRYYSKLIAPGSNEDALRIPLHVIPVHFLYPMIPGVIDVTAEDAVEMLDFPDLCRHILGKAGEWTSVAFSGIALLGASIVYWVLMSNFLYNTGKVIHDVVVGNFSSNETDQLLCPHPSEGDRWSKLLNADLESFSTYWSIDFTVPIYLTVILGPLTCLKSATFFTKFNAFGGPATFQRLIDKVLEPCKAFARAYLDDIVIFSDSWEEHLVHVEKTLECIQKAGLKIHPRKIKMTQNEVPYLGDRIGNGLIARLERKIPAVQAFTLPLS</sequence>
<feature type="region of interest" description="Disordered" evidence="1">
    <location>
        <begin position="17"/>
        <end position="39"/>
    </location>
</feature>
<dbReference type="InterPro" id="IPR051320">
    <property type="entry name" value="Viral_Replic_Matur_Polypro"/>
</dbReference>
<keyword evidence="2" id="KW-0812">Transmembrane</keyword>
<protein>
    <recommendedName>
        <fullName evidence="3">Reverse transcriptase domain-containing protein</fullName>
    </recommendedName>
</protein>
<feature type="transmembrane region" description="Helical" evidence="2">
    <location>
        <begin position="184"/>
        <end position="205"/>
    </location>
</feature>
<evidence type="ECO:0000313" key="5">
    <source>
        <dbReference type="Proteomes" id="UP001187531"/>
    </source>
</evidence>
<keyword evidence="5" id="KW-1185">Reference proteome</keyword>
<reference evidence="4" key="1">
    <citation type="submission" date="2023-07" db="EMBL/GenBank/DDBJ databases">
        <title>Chromosome-level genome assembly of Artemia franciscana.</title>
        <authorList>
            <person name="Jo E."/>
        </authorList>
    </citation>
    <scope>NUCLEOTIDE SEQUENCE</scope>
    <source>
        <tissue evidence="4">Whole body</tissue>
    </source>
</reference>
<feature type="transmembrane region" description="Helical" evidence="2">
    <location>
        <begin position="111"/>
        <end position="131"/>
    </location>
</feature>
<dbReference type="EMBL" id="JAVRJZ010000225">
    <property type="protein sequence ID" value="KAK2702621.1"/>
    <property type="molecule type" value="Genomic_DNA"/>
</dbReference>
<dbReference type="InterPro" id="IPR043128">
    <property type="entry name" value="Rev_trsase/Diguanyl_cyclase"/>
</dbReference>
<comment type="caution">
    <text evidence="4">The sequence shown here is derived from an EMBL/GenBank/DDBJ whole genome shotgun (WGS) entry which is preliminary data.</text>
</comment>
<keyword evidence="2" id="KW-1133">Transmembrane helix</keyword>
<dbReference type="PANTHER" id="PTHR33064">
    <property type="entry name" value="POL PROTEIN"/>
    <property type="match status" value="1"/>
</dbReference>
<dbReference type="Pfam" id="PF00078">
    <property type="entry name" value="RVT_1"/>
    <property type="match status" value="1"/>
</dbReference>
<evidence type="ECO:0000256" key="2">
    <source>
        <dbReference type="SAM" id="Phobius"/>
    </source>
</evidence>
<proteinExistence type="predicted"/>
<dbReference type="SUPFAM" id="SSF56672">
    <property type="entry name" value="DNA/RNA polymerases"/>
    <property type="match status" value="1"/>
</dbReference>
<dbReference type="InterPro" id="IPR043502">
    <property type="entry name" value="DNA/RNA_pol_sf"/>
</dbReference>